<organism evidence="2 3">
    <name type="scientific">Roseomonas mucosa</name>
    <dbReference type="NCBI Taxonomy" id="207340"/>
    <lineage>
        <taxon>Bacteria</taxon>
        <taxon>Pseudomonadati</taxon>
        <taxon>Pseudomonadota</taxon>
        <taxon>Alphaproteobacteria</taxon>
        <taxon>Acetobacterales</taxon>
        <taxon>Roseomonadaceae</taxon>
        <taxon>Roseomonas</taxon>
    </lineage>
</organism>
<gene>
    <name evidence="2" type="ORF">NCTC13291_00101</name>
</gene>
<feature type="compositionally biased region" description="Pro residues" evidence="1">
    <location>
        <begin position="8"/>
        <end position="21"/>
    </location>
</feature>
<dbReference type="AlphaFoldDB" id="A0A379MUR3"/>
<dbReference type="Proteomes" id="UP000254919">
    <property type="component" value="Unassembled WGS sequence"/>
</dbReference>
<name>A0A379MUR3_9PROT</name>
<dbReference type="Pfam" id="PF11306">
    <property type="entry name" value="DUF3108"/>
    <property type="match status" value="1"/>
</dbReference>
<accession>A0A379MUR3</accession>
<sequence length="294" mass="31769">MRTGPVFPRAPRPGNGPPPEKPGGGPLPGRRALLLAALMLLPALSAAQARAEPVRASYVVRAAGLTVMDVEASFDPADSTGGYVLELRTHMRGVAALFRSGTMTTRASGAWADSRPQPRRYVAQGVWGGEQRSTVLDYVDGQPVLRQLLPPLDADEREPVPAEARRGTMDSLSAVAALLRQVRDSGRCEAQAAVFDGRRRSVLSARTLGWEMLSGDWPGRALHCHFSGRLTHGFKLDDGPAERQRPQEGDAWLAEVHPGGPVLPVRLEVPNRWFGQTTISLVRIGEMPSAASRR</sequence>
<proteinExistence type="predicted"/>
<evidence type="ECO:0000313" key="3">
    <source>
        <dbReference type="Proteomes" id="UP000254919"/>
    </source>
</evidence>
<reference evidence="2 3" key="1">
    <citation type="submission" date="2018-06" db="EMBL/GenBank/DDBJ databases">
        <authorList>
            <consortium name="Pathogen Informatics"/>
            <person name="Doyle S."/>
        </authorList>
    </citation>
    <scope>NUCLEOTIDE SEQUENCE [LARGE SCALE GENOMIC DNA]</scope>
    <source>
        <strain evidence="2 3">NCTC13291</strain>
    </source>
</reference>
<dbReference type="EMBL" id="UGVN01000001">
    <property type="protein sequence ID" value="SUE37318.1"/>
    <property type="molecule type" value="Genomic_DNA"/>
</dbReference>
<protein>
    <submittedName>
        <fullName evidence="2">Protein of uncharacterized function (DUF3108)</fullName>
    </submittedName>
</protein>
<feature type="region of interest" description="Disordered" evidence="1">
    <location>
        <begin position="1"/>
        <end position="28"/>
    </location>
</feature>
<dbReference type="InterPro" id="IPR021457">
    <property type="entry name" value="DUF3108"/>
</dbReference>
<evidence type="ECO:0000313" key="2">
    <source>
        <dbReference type="EMBL" id="SUE37318.1"/>
    </source>
</evidence>
<evidence type="ECO:0000256" key="1">
    <source>
        <dbReference type="SAM" id="MobiDB-lite"/>
    </source>
</evidence>